<dbReference type="RefSeq" id="XP_040706522.1">
    <property type="nucleotide sequence ID" value="XM_040846272.1"/>
</dbReference>
<protein>
    <submittedName>
        <fullName evidence="2">Uncharacterized protein</fullName>
    </submittedName>
</protein>
<feature type="non-terminal residue" evidence="2">
    <location>
        <position position="84"/>
    </location>
</feature>
<accession>A0A1L9TTC5</accession>
<keyword evidence="3" id="KW-1185">Reference proteome</keyword>
<proteinExistence type="predicted"/>
<feature type="chain" id="PRO_5011956623" evidence="1">
    <location>
        <begin position="22"/>
        <end position="84"/>
    </location>
</feature>
<organism evidence="2 3">
    <name type="scientific">Aspergillus sydowii CBS 593.65</name>
    <dbReference type="NCBI Taxonomy" id="1036612"/>
    <lineage>
        <taxon>Eukaryota</taxon>
        <taxon>Fungi</taxon>
        <taxon>Dikarya</taxon>
        <taxon>Ascomycota</taxon>
        <taxon>Pezizomycotina</taxon>
        <taxon>Eurotiomycetes</taxon>
        <taxon>Eurotiomycetidae</taxon>
        <taxon>Eurotiales</taxon>
        <taxon>Aspergillaceae</taxon>
        <taxon>Aspergillus</taxon>
        <taxon>Aspergillus subgen. Nidulantes</taxon>
    </lineage>
</organism>
<evidence type="ECO:0000313" key="2">
    <source>
        <dbReference type="EMBL" id="OJJ62716.1"/>
    </source>
</evidence>
<sequence length="84" mass="9889">MTSVFDDLFVLLPCLLTVIKAPKVPRPVASKRSIKFLPTLFNTFSDHYLLFCEYGLQLRIHLFLYWTPELHLLHKGLHLQCMRC</sequence>
<dbReference type="VEuPathDB" id="FungiDB:ASPSYDRAFT_41386"/>
<feature type="signal peptide" evidence="1">
    <location>
        <begin position="1"/>
        <end position="21"/>
    </location>
</feature>
<keyword evidence="1" id="KW-0732">Signal</keyword>
<name>A0A1L9TTC5_9EURO</name>
<evidence type="ECO:0000313" key="3">
    <source>
        <dbReference type="Proteomes" id="UP000184356"/>
    </source>
</evidence>
<dbReference type="EMBL" id="KV878583">
    <property type="protein sequence ID" value="OJJ62716.1"/>
    <property type="molecule type" value="Genomic_DNA"/>
</dbReference>
<evidence type="ECO:0000256" key="1">
    <source>
        <dbReference type="SAM" id="SignalP"/>
    </source>
</evidence>
<dbReference type="AlphaFoldDB" id="A0A1L9TTC5"/>
<reference evidence="3" key="1">
    <citation type="journal article" date="2017" name="Genome Biol.">
        <title>Comparative genomics reveals high biological diversity and specific adaptations in the industrially and medically important fungal genus Aspergillus.</title>
        <authorList>
            <person name="de Vries R.P."/>
            <person name="Riley R."/>
            <person name="Wiebenga A."/>
            <person name="Aguilar-Osorio G."/>
            <person name="Amillis S."/>
            <person name="Uchima C.A."/>
            <person name="Anderluh G."/>
            <person name="Asadollahi M."/>
            <person name="Askin M."/>
            <person name="Barry K."/>
            <person name="Battaglia E."/>
            <person name="Bayram O."/>
            <person name="Benocci T."/>
            <person name="Braus-Stromeyer S.A."/>
            <person name="Caldana C."/>
            <person name="Canovas D."/>
            <person name="Cerqueira G.C."/>
            <person name="Chen F."/>
            <person name="Chen W."/>
            <person name="Choi C."/>
            <person name="Clum A."/>
            <person name="Dos Santos R.A."/>
            <person name="Damasio A.R."/>
            <person name="Diallinas G."/>
            <person name="Emri T."/>
            <person name="Fekete E."/>
            <person name="Flipphi M."/>
            <person name="Freyberg S."/>
            <person name="Gallo A."/>
            <person name="Gournas C."/>
            <person name="Habgood R."/>
            <person name="Hainaut M."/>
            <person name="Harispe M.L."/>
            <person name="Henrissat B."/>
            <person name="Hilden K.S."/>
            <person name="Hope R."/>
            <person name="Hossain A."/>
            <person name="Karabika E."/>
            <person name="Karaffa L."/>
            <person name="Karanyi Z."/>
            <person name="Krasevec N."/>
            <person name="Kuo A."/>
            <person name="Kusch H."/>
            <person name="LaButti K."/>
            <person name="Lagendijk E.L."/>
            <person name="Lapidus A."/>
            <person name="Levasseur A."/>
            <person name="Lindquist E."/>
            <person name="Lipzen A."/>
            <person name="Logrieco A.F."/>
            <person name="MacCabe A."/>
            <person name="Maekelae M.R."/>
            <person name="Malavazi I."/>
            <person name="Melin P."/>
            <person name="Meyer V."/>
            <person name="Mielnichuk N."/>
            <person name="Miskei M."/>
            <person name="Molnar A.P."/>
            <person name="Mule G."/>
            <person name="Ngan C.Y."/>
            <person name="Orejas M."/>
            <person name="Orosz E."/>
            <person name="Ouedraogo J.P."/>
            <person name="Overkamp K.M."/>
            <person name="Park H.-S."/>
            <person name="Perrone G."/>
            <person name="Piumi F."/>
            <person name="Punt P.J."/>
            <person name="Ram A.F."/>
            <person name="Ramon A."/>
            <person name="Rauscher S."/>
            <person name="Record E."/>
            <person name="Riano-Pachon D.M."/>
            <person name="Robert V."/>
            <person name="Roehrig J."/>
            <person name="Ruller R."/>
            <person name="Salamov A."/>
            <person name="Salih N.S."/>
            <person name="Samson R.A."/>
            <person name="Sandor E."/>
            <person name="Sanguinetti M."/>
            <person name="Schuetze T."/>
            <person name="Sepcic K."/>
            <person name="Shelest E."/>
            <person name="Sherlock G."/>
            <person name="Sophianopoulou V."/>
            <person name="Squina F.M."/>
            <person name="Sun H."/>
            <person name="Susca A."/>
            <person name="Todd R.B."/>
            <person name="Tsang A."/>
            <person name="Unkles S.E."/>
            <person name="van de Wiele N."/>
            <person name="van Rossen-Uffink D."/>
            <person name="Oliveira J.V."/>
            <person name="Vesth T.C."/>
            <person name="Visser J."/>
            <person name="Yu J.-H."/>
            <person name="Zhou M."/>
            <person name="Andersen M.R."/>
            <person name="Archer D.B."/>
            <person name="Baker S.E."/>
            <person name="Benoit I."/>
            <person name="Brakhage A.A."/>
            <person name="Braus G.H."/>
            <person name="Fischer R."/>
            <person name="Frisvad J.C."/>
            <person name="Goldman G.H."/>
            <person name="Houbraken J."/>
            <person name="Oakley B."/>
            <person name="Pocsi I."/>
            <person name="Scazzocchio C."/>
            <person name="Seiboth B."/>
            <person name="vanKuyk P.A."/>
            <person name="Wortman J."/>
            <person name="Dyer P.S."/>
            <person name="Grigoriev I.V."/>
        </authorList>
    </citation>
    <scope>NUCLEOTIDE SEQUENCE [LARGE SCALE GENOMIC DNA]</scope>
    <source>
        <strain evidence="3">CBS 593.65</strain>
    </source>
</reference>
<dbReference type="Proteomes" id="UP000184356">
    <property type="component" value="Unassembled WGS sequence"/>
</dbReference>
<dbReference type="GeneID" id="63762345"/>
<gene>
    <name evidence="2" type="ORF">ASPSYDRAFT_41386</name>
</gene>